<dbReference type="PANTHER" id="PTHR43856">
    <property type="entry name" value="CARDIOLIPIN HYDROLASE"/>
    <property type="match status" value="1"/>
</dbReference>
<keyword evidence="1" id="KW-0378">Hydrolase</keyword>
<name>A0A8S1R0H5_9CILI</name>
<dbReference type="OrthoDB" id="5205528at2759"/>
<comment type="similarity">
    <text evidence="4">Belongs to the phospholipase D family. MitoPLD/Zucchini subfamily.</text>
</comment>
<evidence type="ECO:0000256" key="4">
    <source>
        <dbReference type="ARBA" id="ARBA00038012"/>
    </source>
</evidence>
<sequence>MSQERSMNNKCSKTRFQHIFFPNEDNFQKFCRKLKKCKKTFLGCIYQLTHQTIIEILVELAIQGCQVNIIMDFKSDEQDERKQITTNKLLVLSGFRVKVSLIECKGLMHDKFCVIDNKLTIFGSANWTYQAFSNNFEHLTLLKDSKTAKIFTEQFHVIWNQAKLAKFIDSQIIYEPNQNCVEFQKIKKFGKQKRNKLLIKKKLKKQCLHEKKKDQQLQNDLPQLKIIKMKQNLPLSEIQQKEDQIISQTINENELQNFLDNLKQHEQKKQNNSENITNNQEYTPWVNQSKEPVPKQKFFTKPKSKQTYNDQKNIIIIDDQ</sequence>
<feature type="domain" description="PLD phosphodiesterase" evidence="7">
    <location>
        <begin position="104"/>
        <end position="131"/>
    </location>
</feature>
<dbReference type="Proteomes" id="UP000692954">
    <property type="component" value="Unassembled WGS sequence"/>
</dbReference>
<evidence type="ECO:0000256" key="3">
    <source>
        <dbReference type="ARBA" id="ARBA00023098"/>
    </source>
</evidence>
<dbReference type="GO" id="GO:0016891">
    <property type="term" value="F:RNA endonuclease activity producing 5'-phosphomonoesters, hydrolytic mechanism"/>
    <property type="evidence" value="ECO:0007669"/>
    <property type="project" value="TreeGrafter"/>
</dbReference>
<evidence type="ECO:0000256" key="5">
    <source>
        <dbReference type="ARBA" id="ARBA00040549"/>
    </source>
</evidence>
<gene>
    <name evidence="8" type="ORF">PSON_ATCC_30995.1.T1330016</name>
</gene>
<dbReference type="InterPro" id="IPR001736">
    <property type="entry name" value="PLipase_D/transphosphatidylase"/>
</dbReference>
<keyword evidence="3" id="KW-0443">Lipid metabolism</keyword>
<reference evidence="8" key="1">
    <citation type="submission" date="2021-01" db="EMBL/GenBank/DDBJ databases">
        <authorList>
            <consortium name="Genoscope - CEA"/>
            <person name="William W."/>
        </authorList>
    </citation>
    <scope>NUCLEOTIDE SEQUENCE</scope>
</reference>
<dbReference type="EMBL" id="CAJJDN010000133">
    <property type="protein sequence ID" value="CAD8121546.1"/>
    <property type="molecule type" value="Genomic_DNA"/>
</dbReference>
<protein>
    <recommendedName>
        <fullName evidence="5">Mitochondrial cardiolipin hydrolase</fullName>
    </recommendedName>
</protein>
<keyword evidence="9" id="KW-1185">Reference proteome</keyword>
<comment type="caution">
    <text evidence="8">The sequence shown here is derived from an EMBL/GenBank/DDBJ whole genome shotgun (WGS) entry which is preliminary data.</text>
</comment>
<evidence type="ECO:0000256" key="6">
    <source>
        <dbReference type="SAM" id="MobiDB-lite"/>
    </source>
</evidence>
<evidence type="ECO:0000313" key="8">
    <source>
        <dbReference type="EMBL" id="CAD8121546.1"/>
    </source>
</evidence>
<accession>A0A8S1R0H5</accession>
<dbReference type="InterPro" id="IPR051406">
    <property type="entry name" value="PLD_domain"/>
</dbReference>
<feature type="compositionally biased region" description="Polar residues" evidence="6">
    <location>
        <begin position="272"/>
        <end position="290"/>
    </location>
</feature>
<dbReference type="PROSITE" id="PS50035">
    <property type="entry name" value="PLD"/>
    <property type="match status" value="1"/>
</dbReference>
<feature type="region of interest" description="Disordered" evidence="6">
    <location>
        <begin position="266"/>
        <end position="294"/>
    </location>
</feature>
<dbReference type="InterPro" id="IPR025202">
    <property type="entry name" value="PLD-like_dom"/>
</dbReference>
<dbReference type="Pfam" id="PF13091">
    <property type="entry name" value="PLDc_2"/>
    <property type="match status" value="1"/>
</dbReference>
<evidence type="ECO:0000256" key="2">
    <source>
        <dbReference type="ARBA" id="ARBA00022963"/>
    </source>
</evidence>
<proteinExistence type="inferred from homology"/>
<keyword evidence="2" id="KW-0442">Lipid degradation</keyword>
<evidence type="ECO:0000259" key="7">
    <source>
        <dbReference type="PROSITE" id="PS50035"/>
    </source>
</evidence>
<dbReference type="PANTHER" id="PTHR43856:SF1">
    <property type="entry name" value="MITOCHONDRIAL CARDIOLIPIN HYDROLASE"/>
    <property type="match status" value="1"/>
</dbReference>
<dbReference type="GO" id="GO:0005739">
    <property type="term" value="C:mitochondrion"/>
    <property type="evidence" value="ECO:0007669"/>
    <property type="project" value="TreeGrafter"/>
</dbReference>
<organism evidence="8 9">
    <name type="scientific">Paramecium sonneborni</name>
    <dbReference type="NCBI Taxonomy" id="65129"/>
    <lineage>
        <taxon>Eukaryota</taxon>
        <taxon>Sar</taxon>
        <taxon>Alveolata</taxon>
        <taxon>Ciliophora</taxon>
        <taxon>Intramacronucleata</taxon>
        <taxon>Oligohymenophorea</taxon>
        <taxon>Peniculida</taxon>
        <taxon>Parameciidae</taxon>
        <taxon>Paramecium</taxon>
    </lineage>
</organism>
<evidence type="ECO:0000256" key="1">
    <source>
        <dbReference type="ARBA" id="ARBA00022801"/>
    </source>
</evidence>
<dbReference type="AlphaFoldDB" id="A0A8S1R0H5"/>
<evidence type="ECO:0000313" key="9">
    <source>
        <dbReference type="Proteomes" id="UP000692954"/>
    </source>
</evidence>
<dbReference type="GO" id="GO:0016042">
    <property type="term" value="P:lipid catabolic process"/>
    <property type="evidence" value="ECO:0007669"/>
    <property type="project" value="UniProtKB-KW"/>
</dbReference>